<evidence type="ECO:0000256" key="2">
    <source>
        <dbReference type="ARBA" id="ARBA00006581"/>
    </source>
</evidence>
<dbReference type="GO" id="GO:0004170">
    <property type="term" value="F:dUTP diphosphatase activity"/>
    <property type="evidence" value="ECO:0007669"/>
    <property type="project" value="UniProtKB-UniRule"/>
</dbReference>
<name>A0A8J5GN79_ZINOF</name>
<organism evidence="7 8">
    <name type="scientific">Zingiber officinale</name>
    <name type="common">Ginger</name>
    <name type="synonym">Amomum zingiber</name>
    <dbReference type="NCBI Taxonomy" id="94328"/>
    <lineage>
        <taxon>Eukaryota</taxon>
        <taxon>Viridiplantae</taxon>
        <taxon>Streptophyta</taxon>
        <taxon>Embryophyta</taxon>
        <taxon>Tracheophyta</taxon>
        <taxon>Spermatophyta</taxon>
        <taxon>Magnoliopsida</taxon>
        <taxon>Liliopsida</taxon>
        <taxon>Zingiberales</taxon>
        <taxon>Zingiberaceae</taxon>
        <taxon>Zingiber</taxon>
    </lineage>
</organism>
<dbReference type="GO" id="GO:0006226">
    <property type="term" value="P:dUMP biosynthetic process"/>
    <property type="evidence" value="ECO:0007669"/>
    <property type="project" value="UniProtKB-UniRule"/>
</dbReference>
<dbReference type="EC" id="3.6.1.23" evidence="5"/>
<dbReference type="EMBL" id="JACMSC010000008">
    <property type="protein sequence ID" value="KAG6510513.1"/>
    <property type="molecule type" value="Genomic_DNA"/>
</dbReference>
<dbReference type="Pfam" id="PF00692">
    <property type="entry name" value="dUTPase"/>
    <property type="match status" value="1"/>
</dbReference>
<dbReference type="InterPro" id="IPR036157">
    <property type="entry name" value="dUTPase-like_sf"/>
</dbReference>
<comment type="similarity">
    <text evidence="2 5">Belongs to the dUTPase family.</text>
</comment>
<keyword evidence="3 5" id="KW-0378">Hydrolase</keyword>
<dbReference type="UniPathway" id="UPA00610">
    <property type="reaction ID" value="UER00666"/>
</dbReference>
<keyword evidence="4 5" id="KW-0546">Nucleotide metabolism</keyword>
<keyword evidence="5" id="KW-0460">Magnesium</keyword>
<comment type="cofactor">
    <cofactor evidence="5">
        <name>Mg(2+)</name>
        <dbReference type="ChEBI" id="CHEBI:18420"/>
    </cofactor>
</comment>
<sequence length="313" mass="35679">MQYVHLGVLQLRIQALHRQEEGTMTLVIFRDNRWLRDQAILATMEVDLTQGSQLVYVIPDIMLTIGDFYRNIQISILTRGYERWQNDEANLLITRGLVDRLSNTPNVRFAYEVQEVDIPTNPKIEGTDHPYLLVHKLSPFAIIPARKTTGAARLDLATSEDCIIQPRGRGLIFTEISMEIPWGTYGRIATRSSAAFRLGLDIGAGVIDCDYRGEIKILAFNHFDQFIHIYRDCVAQLILEYIVILEVYELKNLTLTNRGIEGFGSTTPILQNKSHKKPEARWNTLGEPSGKYDYYVNYAIPNPLPDLELPTPS</sequence>
<evidence type="ECO:0000259" key="6">
    <source>
        <dbReference type="Pfam" id="PF00692"/>
    </source>
</evidence>
<evidence type="ECO:0000313" key="7">
    <source>
        <dbReference type="EMBL" id="KAG6510513.1"/>
    </source>
</evidence>
<dbReference type="Proteomes" id="UP000734854">
    <property type="component" value="Unassembled WGS sequence"/>
</dbReference>
<dbReference type="NCBIfam" id="TIGR00576">
    <property type="entry name" value="dut"/>
    <property type="match status" value="1"/>
</dbReference>
<comment type="catalytic activity">
    <reaction evidence="5">
        <text>dUTP + H2O = dUMP + diphosphate + H(+)</text>
        <dbReference type="Rhea" id="RHEA:10248"/>
        <dbReference type="ChEBI" id="CHEBI:15377"/>
        <dbReference type="ChEBI" id="CHEBI:15378"/>
        <dbReference type="ChEBI" id="CHEBI:33019"/>
        <dbReference type="ChEBI" id="CHEBI:61555"/>
        <dbReference type="ChEBI" id="CHEBI:246422"/>
        <dbReference type="EC" id="3.6.1.23"/>
    </reaction>
</comment>
<keyword evidence="5" id="KW-0479">Metal-binding</keyword>
<evidence type="ECO:0000256" key="4">
    <source>
        <dbReference type="ARBA" id="ARBA00023080"/>
    </source>
</evidence>
<keyword evidence="8" id="KW-1185">Reference proteome</keyword>
<reference evidence="7 8" key="1">
    <citation type="submission" date="2020-08" db="EMBL/GenBank/DDBJ databases">
        <title>Plant Genome Project.</title>
        <authorList>
            <person name="Zhang R.-G."/>
        </authorList>
    </citation>
    <scope>NUCLEOTIDE SEQUENCE [LARGE SCALE GENOMIC DNA]</scope>
    <source>
        <tissue evidence="7">Rhizome</tissue>
    </source>
</reference>
<dbReference type="InterPro" id="IPR028919">
    <property type="entry name" value="Viral_movement"/>
</dbReference>
<dbReference type="GO" id="GO:0046081">
    <property type="term" value="P:dUTP catabolic process"/>
    <property type="evidence" value="ECO:0007669"/>
    <property type="project" value="UniProtKB-UniRule"/>
</dbReference>
<dbReference type="PANTHER" id="PTHR11241:SF0">
    <property type="entry name" value="DEOXYURIDINE 5'-TRIPHOSPHATE NUCLEOTIDOHYDROLASE"/>
    <property type="match status" value="1"/>
</dbReference>
<dbReference type="InterPro" id="IPR029054">
    <property type="entry name" value="dUTPase-like"/>
</dbReference>
<gene>
    <name evidence="7" type="ORF">ZIOFF_028537</name>
</gene>
<dbReference type="Pfam" id="PF01107">
    <property type="entry name" value="MP"/>
    <property type="match status" value="1"/>
</dbReference>
<dbReference type="InterPro" id="IPR008181">
    <property type="entry name" value="dUTPase"/>
</dbReference>
<evidence type="ECO:0000256" key="1">
    <source>
        <dbReference type="ARBA" id="ARBA00005142"/>
    </source>
</evidence>
<dbReference type="CDD" id="cd07557">
    <property type="entry name" value="trimeric_dUTPase"/>
    <property type="match status" value="1"/>
</dbReference>
<dbReference type="AlphaFoldDB" id="A0A8J5GN79"/>
<comment type="function">
    <text evidence="5">Involved in nucleotide metabolism via production of dUMP, the immediate precursor of thymidine nucleotides, and decreases the intracellular concentration of dUTP so that uracil cannot be incorporated into DNA.</text>
</comment>
<comment type="pathway">
    <text evidence="1 5">Pyrimidine metabolism; dUMP biosynthesis; dUMP from dCTP (dUTP route): step 2/2.</text>
</comment>
<feature type="domain" description="dUTPase-like" evidence="6">
    <location>
        <begin position="142"/>
        <end position="266"/>
    </location>
</feature>
<dbReference type="SUPFAM" id="SSF51283">
    <property type="entry name" value="dUTPase-like"/>
    <property type="match status" value="1"/>
</dbReference>
<dbReference type="PANTHER" id="PTHR11241">
    <property type="entry name" value="DEOXYURIDINE 5'-TRIPHOSPHATE NUCLEOTIDOHYDROLASE"/>
    <property type="match status" value="1"/>
</dbReference>
<evidence type="ECO:0000256" key="3">
    <source>
        <dbReference type="ARBA" id="ARBA00022801"/>
    </source>
</evidence>
<evidence type="ECO:0000313" key="8">
    <source>
        <dbReference type="Proteomes" id="UP000734854"/>
    </source>
</evidence>
<accession>A0A8J5GN79</accession>
<dbReference type="InterPro" id="IPR033704">
    <property type="entry name" value="dUTPase_trimeric"/>
</dbReference>
<comment type="caution">
    <text evidence="7">The sequence shown here is derived from an EMBL/GenBank/DDBJ whole genome shotgun (WGS) entry which is preliminary data.</text>
</comment>
<dbReference type="Gene3D" id="2.70.40.10">
    <property type="match status" value="1"/>
</dbReference>
<proteinExistence type="inferred from homology"/>
<protein>
    <recommendedName>
        <fullName evidence="5">Deoxyuridine 5'-triphosphate nucleotidohydrolase</fullName>
        <shortName evidence="5">dUTPase</shortName>
        <ecNumber evidence="5">3.6.1.23</ecNumber>
    </recommendedName>
    <alternativeName>
        <fullName evidence="5">dUTP pyrophosphatase</fullName>
    </alternativeName>
</protein>
<dbReference type="GO" id="GO:0000287">
    <property type="term" value="F:magnesium ion binding"/>
    <property type="evidence" value="ECO:0007669"/>
    <property type="project" value="UniProtKB-UniRule"/>
</dbReference>
<evidence type="ECO:0000256" key="5">
    <source>
        <dbReference type="RuleBase" id="RU367024"/>
    </source>
</evidence>